<accession>A0A383RFX1</accession>
<dbReference type="Proteomes" id="UP000304148">
    <property type="component" value="Chromosome"/>
</dbReference>
<evidence type="ECO:0000313" key="2">
    <source>
        <dbReference type="Proteomes" id="UP000304148"/>
    </source>
</evidence>
<organism evidence="1 2">
    <name type="scientific">Paenibacillus alvei</name>
    <name type="common">Bacillus alvei</name>
    <dbReference type="NCBI Taxonomy" id="44250"/>
    <lineage>
        <taxon>Bacteria</taxon>
        <taxon>Bacillati</taxon>
        <taxon>Bacillota</taxon>
        <taxon>Bacilli</taxon>
        <taxon>Bacillales</taxon>
        <taxon>Paenibacillaceae</taxon>
        <taxon>Paenibacillus</taxon>
    </lineage>
</organism>
<protein>
    <submittedName>
        <fullName evidence="1">Uncharacterized protein</fullName>
    </submittedName>
</protein>
<dbReference type="AlphaFoldDB" id="A0A383RFX1"/>
<dbReference type="RefSeq" id="WP_172619584.1">
    <property type="nucleotide sequence ID" value="NZ_LS992241.1"/>
</dbReference>
<reference evidence="2" key="1">
    <citation type="submission" date="2018-08" db="EMBL/GenBank/DDBJ databases">
        <authorList>
            <person name="Chevrot R."/>
        </authorList>
    </citation>
    <scope>NUCLEOTIDE SEQUENCE [LARGE SCALE GENOMIC DNA]</scope>
</reference>
<sequence>MGGIGENHNLKSQNETSLDNKQTKLDIFDILTQLQIDLERWPDVYRRPEAIPAIE</sequence>
<evidence type="ECO:0000313" key="1">
    <source>
        <dbReference type="EMBL" id="SYX85997.1"/>
    </source>
</evidence>
<dbReference type="EMBL" id="LS992241">
    <property type="protein sequence ID" value="SYX85997.1"/>
    <property type="molecule type" value="Genomic_DNA"/>
</dbReference>
<proteinExistence type="predicted"/>
<name>A0A383RFX1_PAEAL</name>
<gene>
    <name evidence="1" type="ORF">PBLR_14419</name>
</gene>